<evidence type="ECO:0000256" key="9">
    <source>
        <dbReference type="RuleBase" id="RU366001"/>
    </source>
</evidence>
<dbReference type="GO" id="GO:0005886">
    <property type="term" value="C:plasma membrane"/>
    <property type="evidence" value="ECO:0007669"/>
    <property type="project" value="UniProtKB-SubCell"/>
</dbReference>
<evidence type="ECO:0000256" key="3">
    <source>
        <dbReference type="ARBA" id="ARBA00022448"/>
    </source>
</evidence>
<gene>
    <name evidence="11" type="ordered locus">Gura_3893</name>
</gene>
<protein>
    <recommendedName>
        <fullName evidence="9">Sulfate transport system permease protein CysT</fullName>
    </recommendedName>
</protein>
<dbReference type="STRING" id="351605.Gura_3893"/>
<comment type="subunit">
    <text evidence="2">The complex is composed of two ATP-binding proteins (CysA), two transmembrane proteins (CysT and CysW) and a solute-binding protein (CysP).</text>
</comment>
<evidence type="ECO:0000256" key="1">
    <source>
        <dbReference type="ARBA" id="ARBA00004651"/>
    </source>
</evidence>
<evidence type="ECO:0000259" key="10">
    <source>
        <dbReference type="PROSITE" id="PS50928"/>
    </source>
</evidence>
<feature type="transmembrane region" description="Helical" evidence="9">
    <location>
        <begin position="190"/>
        <end position="208"/>
    </location>
</feature>
<dbReference type="Gene3D" id="1.10.3720.10">
    <property type="entry name" value="MetI-like"/>
    <property type="match status" value="1"/>
</dbReference>
<organism evidence="11 12">
    <name type="scientific">Geotalea uraniireducens (strain Rf4)</name>
    <name type="common">Geobacter uraniireducens</name>
    <dbReference type="NCBI Taxonomy" id="351605"/>
    <lineage>
        <taxon>Bacteria</taxon>
        <taxon>Pseudomonadati</taxon>
        <taxon>Thermodesulfobacteriota</taxon>
        <taxon>Desulfuromonadia</taxon>
        <taxon>Geobacterales</taxon>
        <taxon>Geobacteraceae</taxon>
        <taxon>Geotalea</taxon>
    </lineage>
</organism>
<keyword evidence="6 9" id="KW-0764">Sulfate transport</keyword>
<comment type="caution">
    <text evidence="9">Lacks conserved residue(s) required for the propagation of feature annotation.</text>
</comment>
<dbReference type="HOGENOM" id="CLU_016047_14_0_7"/>
<dbReference type="PANTHER" id="PTHR30406">
    <property type="entry name" value="SULFATE TRANSPORT SYSTEM PERMEASE PROTEIN"/>
    <property type="match status" value="1"/>
</dbReference>
<feature type="transmembrane region" description="Helical" evidence="9">
    <location>
        <begin position="100"/>
        <end position="122"/>
    </location>
</feature>
<comment type="subcellular location">
    <subcellularLocation>
        <location evidence="1">Cell membrane</location>
        <topology evidence="1">Multi-pass membrane protein</topology>
    </subcellularLocation>
</comment>
<evidence type="ECO:0000256" key="2">
    <source>
        <dbReference type="ARBA" id="ARBA00011779"/>
    </source>
</evidence>
<feature type="transmembrane region" description="Helical" evidence="9">
    <location>
        <begin position="244"/>
        <end position="265"/>
    </location>
</feature>
<dbReference type="OrthoDB" id="9795403at2"/>
<dbReference type="AlphaFoldDB" id="A5G8C4"/>
<evidence type="ECO:0000256" key="8">
    <source>
        <dbReference type="ARBA" id="ARBA00025323"/>
    </source>
</evidence>
<dbReference type="EMBL" id="CP000698">
    <property type="protein sequence ID" value="ABQ28042.1"/>
    <property type="molecule type" value="Genomic_DNA"/>
</dbReference>
<keyword evidence="3 9" id="KW-0813">Transport</keyword>
<dbReference type="RefSeq" id="WP_011940685.1">
    <property type="nucleotide sequence ID" value="NC_009483.1"/>
</dbReference>
<dbReference type="PROSITE" id="PS50928">
    <property type="entry name" value="ABC_TM1"/>
    <property type="match status" value="1"/>
</dbReference>
<dbReference type="PANTHER" id="PTHR30406:SF8">
    <property type="entry name" value="SULFATE TRANSPORT SYSTEM PERMEASE PROTEIN CYST"/>
    <property type="match status" value="1"/>
</dbReference>
<evidence type="ECO:0000256" key="7">
    <source>
        <dbReference type="ARBA" id="ARBA00023136"/>
    </source>
</evidence>
<dbReference type="CDD" id="cd06261">
    <property type="entry name" value="TM_PBP2"/>
    <property type="match status" value="1"/>
</dbReference>
<proteinExistence type="inferred from homology"/>
<keyword evidence="12" id="KW-1185">Reference proteome</keyword>
<dbReference type="InterPro" id="IPR000515">
    <property type="entry name" value="MetI-like"/>
</dbReference>
<comment type="function">
    <text evidence="9">Part of the ABC transporter complex (TC 3.A.1.6.1) involved in sulfate/thiosulfate import.</text>
</comment>
<dbReference type="InterPro" id="IPR005667">
    <property type="entry name" value="Sulph_transpt2"/>
</dbReference>
<evidence type="ECO:0000313" key="11">
    <source>
        <dbReference type="EMBL" id="ABQ28042.1"/>
    </source>
</evidence>
<evidence type="ECO:0000256" key="4">
    <source>
        <dbReference type="ARBA" id="ARBA00022692"/>
    </source>
</evidence>
<accession>A5G8C4</accession>
<name>A5G8C4_GEOUR</name>
<dbReference type="Pfam" id="PF00528">
    <property type="entry name" value="BPD_transp_1"/>
    <property type="match status" value="1"/>
</dbReference>
<feature type="transmembrane region" description="Helical" evidence="9">
    <location>
        <begin position="66"/>
        <end position="88"/>
    </location>
</feature>
<evidence type="ECO:0000256" key="6">
    <source>
        <dbReference type="ARBA" id="ARBA00023032"/>
    </source>
</evidence>
<dbReference type="NCBIfam" id="TIGR02139">
    <property type="entry name" value="permease_CysT"/>
    <property type="match status" value="1"/>
</dbReference>
<dbReference type="InterPro" id="IPR035906">
    <property type="entry name" value="MetI-like_sf"/>
</dbReference>
<evidence type="ECO:0000313" key="12">
    <source>
        <dbReference type="Proteomes" id="UP000006695"/>
    </source>
</evidence>
<dbReference type="FunFam" id="1.10.3720.10:FF:000004">
    <property type="entry name" value="Sulfate transport system permease protein CysT"/>
    <property type="match status" value="1"/>
</dbReference>
<sequence length="278" mass="30391">MKFFIKKRHNVLPGFGLTLGYTIFYLCLIVLIPLSALVFKTATLTFGDFVAAVTAPRVVASYRVTFGAALLAASINALFGVLVAWVLVRYRFPGKRIIDALVDLPFALPTAVAGITLASVYAPNGWLGKWLEPHGIKVAYTPLGILVAMVFIGLPFVVRTVQPVLEELETEIEEAAACLGANRWQTFHRVLFPVMLPSLLTGFALSFARAVGEYGSIIFIAGNMPMVSEITPLLIITKLEQYDYAGATAIASVMLSASFILLFAVNLLQKWSRRFAEQ</sequence>
<comment type="function">
    <text evidence="8">Part of the ABC transporter complex CysAWTP (TC 3.A.1.6.1) involved in sulfate/thiosulfate import. Probably responsible for the translocation of the substrate across the membrane.</text>
</comment>
<feature type="transmembrane region" description="Helical" evidence="9">
    <location>
        <begin position="12"/>
        <end position="39"/>
    </location>
</feature>
<feature type="transmembrane region" description="Helical" evidence="9">
    <location>
        <begin position="138"/>
        <end position="158"/>
    </location>
</feature>
<dbReference type="GO" id="GO:0015419">
    <property type="term" value="F:ABC-type sulfate transporter activity"/>
    <property type="evidence" value="ECO:0007669"/>
    <property type="project" value="UniProtKB-UniRule"/>
</dbReference>
<dbReference type="KEGG" id="gur:Gura_3893"/>
<evidence type="ECO:0000256" key="5">
    <source>
        <dbReference type="ARBA" id="ARBA00022989"/>
    </source>
</evidence>
<dbReference type="NCBIfam" id="TIGR00969">
    <property type="entry name" value="3a0106s02"/>
    <property type="match status" value="1"/>
</dbReference>
<dbReference type="SUPFAM" id="SSF161098">
    <property type="entry name" value="MetI-like"/>
    <property type="match status" value="1"/>
</dbReference>
<keyword evidence="7 9" id="KW-0472">Membrane</keyword>
<feature type="domain" description="ABC transmembrane type-1" evidence="10">
    <location>
        <begin position="62"/>
        <end position="265"/>
    </location>
</feature>
<keyword evidence="5 9" id="KW-1133">Transmembrane helix</keyword>
<dbReference type="InterPro" id="IPR011865">
    <property type="entry name" value="CysT_permease"/>
</dbReference>
<keyword evidence="4 9" id="KW-0812">Transmembrane</keyword>
<dbReference type="Proteomes" id="UP000006695">
    <property type="component" value="Chromosome"/>
</dbReference>
<reference evidence="11 12" key="1">
    <citation type="submission" date="2007-05" db="EMBL/GenBank/DDBJ databases">
        <title>Complete sequence of Geobacter uraniireducens Rf4.</title>
        <authorList>
            <consortium name="US DOE Joint Genome Institute"/>
            <person name="Copeland A."/>
            <person name="Lucas S."/>
            <person name="Lapidus A."/>
            <person name="Barry K."/>
            <person name="Detter J.C."/>
            <person name="Glavina del Rio T."/>
            <person name="Hammon N."/>
            <person name="Israni S."/>
            <person name="Dalin E."/>
            <person name="Tice H."/>
            <person name="Pitluck S."/>
            <person name="Chertkov O."/>
            <person name="Brettin T."/>
            <person name="Bruce D."/>
            <person name="Han C."/>
            <person name="Schmutz J."/>
            <person name="Larimer F."/>
            <person name="Land M."/>
            <person name="Hauser L."/>
            <person name="Kyrpides N."/>
            <person name="Mikhailova N."/>
            <person name="Shelobolina E."/>
            <person name="Aklujkar M."/>
            <person name="Lovley D."/>
            <person name="Richardson P."/>
        </authorList>
    </citation>
    <scope>NUCLEOTIDE SEQUENCE [LARGE SCALE GENOMIC DNA]</scope>
    <source>
        <strain evidence="11 12">Rf4</strain>
    </source>
</reference>
<comment type="similarity">
    <text evidence="9">Belongs to the binding-protein-dependent transport system permease family. CysTW subfamily.</text>
</comment>